<name>A0A3S4TM92_9GAMM</name>
<protein>
    <recommendedName>
        <fullName evidence="4">Lipoprotein</fullName>
    </recommendedName>
</protein>
<sequence>MKKTLLAAIIAASMVSGCSMLGATEQTPAQLNAKSQELAAQEYTESSIQPVEQVRMAVNSLFKESTPIYADYTKHVDTNKVGGQVSSALMMKETDEERDAFLADLKANKTDDYNAYIAFINDKYMDSIYKRALKVGAEIAVQTMAFSELNQTSLLSQIDFSELGNEKDKLVLTADQVMMLNDTVYSLYQEYQYNKAADLIK</sequence>
<proteinExistence type="predicted"/>
<reference evidence="2 3" key="1">
    <citation type="submission" date="2018-11" db="EMBL/GenBank/DDBJ databases">
        <title>Photobacterium sp. BEI247 sp. nov., a marine bacterium isolated from Yongle Blue Hole in the South China Sea.</title>
        <authorList>
            <person name="Wang X."/>
        </authorList>
    </citation>
    <scope>NUCLEOTIDE SEQUENCE [LARGE SCALE GENOMIC DNA]</scope>
    <source>
        <strain evidence="3">BEI247</strain>
    </source>
</reference>
<keyword evidence="1" id="KW-0732">Signal</keyword>
<evidence type="ECO:0000313" key="3">
    <source>
        <dbReference type="Proteomes" id="UP000287563"/>
    </source>
</evidence>
<dbReference type="PROSITE" id="PS51257">
    <property type="entry name" value="PROKAR_LIPOPROTEIN"/>
    <property type="match status" value="1"/>
</dbReference>
<dbReference type="Proteomes" id="UP000287563">
    <property type="component" value="Unassembled WGS sequence"/>
</dbReference>
<accession>A0A3S4TM92</accession>
<dbReference type="AlphaFoldDB" id="A0A3S4TM92"/>
<keyword evidence="3" id="KW-1185">Reference proteome</keyword>
<feature type="signal peptide" evidence="1">
    <location>
        <begin position="1"/>
        <end position="22"/>
    </location>
</feature>
<evidence type="ECO:0008006" key="4">
    <source>
        <dbReference type="Google" id="ProtNLM"/>
    </source>
</evidence>
<dbReference type="EMBL" id="RJLM01000003">
    <property type="protein sequence ID" value="RWX55646.1"/>
    <property type="molecule type" value="Genomic_DNA"/>
</dbReference>
<evidence type="ECO:0000256" key="1">
    <source>
        <dbReference type="SAM" id="SignalP"/>
    </source>
</evidence>
<feature type="chain" id="PRO_5018586756" description="Lipoprotein" evidence="1">
    <location>
        <begin position="23"/>
        <end position="201"/>
    </location>
</feature>
<dbReference type="OrthoDB" id="5918494at2"/>
<evidence type="ECO:0000313" key="2">
    <source>
        <dbReference type="EMBL" id="RWX55646.1"/>
    </source>
</evidence>
<comment type="caution">
    <text evidence="2">The sequence shown here is derived from an EMBL/GenBank/DDBJ whole genome shotgun (WGS) entry which is preliminary data.</text>
</comment>
<organism evidence="2 3">
    <name type="scientific">Photobacterium chitinilyticum</name>
    <dbReference type="NCBI Taxonomy" id="2485123"/>
    <lineage>
        <taxon>Bacteria</taxon>
        <taxon>Pseudomonadati</taxon>
        <taxon>Pseudomonadota</taxon>
        <taxon>Gammaproteobacteria</taxon>
        <taxon>Vibrionales</taxon>
        <taxon>Vibrionaceae</taxon>
        <taxon>Photobacterium</taxon>
    </lineage>
</organism>
<gene>
    <name evidence="2" type="ORF">EDI28_09850</name>
</gene>
<dbReference type="RefSeq" id="WP_128783670.1">
    <property type="nucleotide sequence ID" value="NZ_JAKJSG010000035.1"/>
</dbReference>